<organism evidence="2 3">
    <name type="scientific">Cupriavidus basilensis</name>
    <dbReference type="NCBI Taxonomy" id="68895"/>
    <lineage>
        <taxon>Bacteria</taxon>
        <taxon>Pseudomonadati</taxon>
        <taxon>Pseudomonadota</taxon>
        <taxon>Betaproteobacteria</taxon>
        <taxon>Burkholderiales</taxon>
        <taxon>Burkholderiaceae</taxon>
        <taxon>Cupriavidus</taxon>
    </lineage>
</organism>
<proteinExistence type="predicted"/>
<dbReference type="Proteomes" id="UP000031843">
    <property type="component" value="Chromosome secondary"/>
</dbReference>
<evidence type="ECO:0000313" key="3">
    <source>
        <dbReference type="Proteomes" id="UP000031843"/>
    </source>
</evidence>
<sequence>MSRSADSYARSVGLGAGTVGRGQCAMCIACKLSTSEQYPPSRCRAASVSQVQALAPQGRTNFGGESKEGVAVTRKRRVTGADGGSA</sequence>
<name>A0A0C4YID2_9BURK</name>
<feature type="region of interest" description="Disordered" evidence="1">
    <location>
        <begin position="58"/>
        <end position="86"/>
    </location>
</feature>
<keyword evidence="3" id="KW-1185">Reference proteome</keyword>
<gene>
    <name evidence="2" type="ORF">RR42_s1179</name>
</gene>
<dbReference type="EMBL" id="CP010537">
    <property type="protein sequence ID" value="AJG22768.1"/>
    <property type="molecule type" value="Genomic_DNA"/>
</dbReference>
<dbReference type="STRING" id="68895.RR42_s1179"/>
<accession>A0A0C4YID2</accession>
<evidence type="ECO:0000313" key="2">
    <source>
        <dbReference type="EMBL" id="AJG22768.1"/>
    </source>
</evidence>
<dbReference type="KEGG" id="cbw:RR42_s1179"/>
<reference evidence="2 3" key="1">
    <citation type="journal article" date="2015" name="Genome Announc.">
        <title>Complete Genome Sequence of Cupriavidus basilensis 4G11, Isolated from the Oak Ridge Field Research Center Site.</title>
        <authorList>
            <person name="Ray J."/>
            <person name="Waters R.J."/>
            <person name="Skerker J.M."/>
            <person name="Kuehl J.V."/>
            <person name="Price M.N."/>
            <person name="Huang J."/>
            <person name="Chakraborty R."/>
            <person name="Arkin A.P."/>
            <person name="Deutschbauer A."/>
        </authorList>
    </citation>
    <scope>NUCLEOTIDE SEQUENCE [LARGE SCALE GENOMIC DNA]</scope>
    <source>
        <strain evidence="2">4G11</strain>
    </source>
</reference>
<dbReference type="AlphaFoldDB" id="A0A0C4YID2"/>
<evidence type="ECO:0000256" key="1">
    <source>
        <dbReference type="SAM" id="MobiDB-lite"/>
    </source>
</evidence>
<protein>
    <submittedName>
        <fullName evidence="2">Uncharacterized protein</fullName>
    </submittedName>
</protein>